<accession>A0A8K0N6F5</accession>
<dbReference type="OrthoDB" id="437960at2759"/>
<keyword evidence="1" id="KW-0677">Repeat</keyword>
<feature type="region of interest" description="Disordered" evidence="2">
    <location>
        <begin position="1"/>
        <end position="48"/>
    </location>
</feature>
<protein>
    <submittedName>
        <fullName evidence="4">Putative phosphatidylinositol 4-phosphate 5-kinase 5</fullName>
    </submittedName>
</protein>
<keyword evidence="3" id="KW-0472">Membrane</keyword>
<dbReference type="FunFam" id="2.20.110.10:FF:000002">
    <property type="entry name" value="Phosphatidylinositol 4-phosphate 5-kinase 8"/>
    <property type="match status" value="2"/>
</dbReference>
<reference evidence="4" key="2">
    <citation type="submission" date="2019-07" db="EMBL/GenBank/DDBJ databases">
        <authorList>
            <person name="Yang Y."/>
            <person name="Bocs S."/>
            <person name="Baudouin L."/>
        </authorList>
    </citation>
    <scope>NUCLEOTIDE SEQUENCE</scope>
    <source>
        <tissue evidence="4">Spear leaf of Hainan Tall coconut</tissue>
    </source>
</reference>
<comment type="caution">
    <text evidence="4">The sequence shown here is derived from an EMBL/GenBank/DDBJ whole genome shotgun (WGS) entry which is preliminary data.</text>
</comment>
<dbReference type="Gene3D" id="2.20.110.10">
    <property type="entry name" value="Histone H3 K4-specific methyltransferase SET7/9 N-terminal domain"/>
    <property type="match status" value="3"/>
</dbReference>
<evidence type="ECO:0000256" key="3">
    <source>
        <dbReference type="SAM" id="Phobius"/>
    </source>
</evidence>
<dbReference type="Proteomes" id="UP000797356">
    <property type="component" value="Chromosome 8"/>
</dbReference>
<feature type="compositionally biased region" description="Basic and acidic residues" evidence="2">
    <location>
        <begin position="14"/>
        <end position="23"/>
    </location>
</feature>
<gene>
    <name evidence="4" type="ORF">COCNU_08G006800</name>
</gene>
<dbReference type="Pfam" id="PF02493">
    <property type="entry name" value="MORN"/>
    <property type="match status" value="5"/>
</dbReference>
<feature type="transmembrane region" description="Helical" evidence="3">
    <location>
        <begin position="103"/>
        <end position="120"/>
    </location>
</feature>
<dbReference type="SMART" id="SM00698">
    <property type="entry name" value="MORN"/>
    <property type="match status" value="5"/>
</dbReference>
<evidence type="ECO:0000313" key="5">
    <source>
        <dbReference type="Proteomes" id="UP000797356"/>
    </source>
</evidence>
<dbReference type="PANTHER" id="PTHR23084:SF179">
    <property type="entry name" value="OS10G0565000 PROTEIN"/>
    <property type="match status" value="1"/>
</dbReference>
<dbReference type="EMBL" id="CM017879">
    <property type="protein sequence ID" value="KAG1359234.1"/>
    <property type="molecule type" value="Genomic_DNA"/>
</dbReference>
<dbReference type="AlphaFoldDB" id="A0A8K0N6F5"/>
<feature type="transmembrane region" description="Helical" evidence="3">
    <location>
        <begin position="126"/>
        <end position="149"/>
    </location>
</feature>
<dbReference type="SUPFAM" id="SSF82185">
    <property type="entry name" value="Histone H3 K4-specific methyltransferase SET7/9 N-terminal domain"/>
    <property type="match status" value="1"/>
</dbReference>
<keyword evidence="3" id="KW-1133">Transmembrane helix</keyword>
<evidence type="ECO:0000256" key="2">
    <source>
        <dbReference type="SAM" id="MobiDB-lite"/>
    </source>
</evidence>
<organism evidence="4 5">
    <name type="scientific">Cocos nucifera</name>
    <name type="common">Coconut palm</name>
    <dbReference type="NCBI Taxonomy" id="13894"/>
    <lineage>
        <taxon>Eukaryota</taxon>
        <taxon>Viridiplantae</taxon>
        <taxon>Streptophyta</taxon>
        <taxon>Embryophyta</taxon>
        <taxon>Tracheophyta</taxon>
        <taxon>Spermatophyta</taxon>
        <taxon>Magnoliopsida</taxon>
        <taxon>Liliopsida</taxon>
        <taxon>Arecaceae</taxon>
        <taxon>Arecoideae</taxon>
        <taxon>Cocoseae</taxon>
        <taxon>Attaleinae</taxon>
        <taxon>Cocos</taxon>
    </lineage>
</organism>
<dbReference type="PANTHER" id="PTHR23084">
    <property type="entry name" value="PHOSPHATIDYLINOSITOL-4-PHOSPHATE 5-KINASE RELATED"/>
    <property type="match status" value="1"/>
</dbReference>
<evidence type="ECO:0000256" key="1">
    <source>
        <dbReference type="ARBA" id="ARBA00022737"/>
    </source>
</evidence>
<reference evidence="4" key="1">
    <citation type="journal article" date="2017" name="Gigascience">
        <title>The genome draft of coconut (Cocos nucifera).</title>
        <authorList>
            <person name="Xiao Y."/>
            <person name="Xu P."/>
            <person name="Fan H."/>
            <person name="Baudouin L."/>
            <person name="Xia W."/>
            <person name="Bocs S."/>
            <person name="Xu J."/>
            <person name="Li Q."/>
            <person name="Guo A."/>
            <person name="Zhou L."/>
            <person name="Li J."/>
            <person name="Wu Y."/>
            <person name="Ma Z."/>
            <person name="Armero A."/>
            <person name="Issali A.E."/>
            <person name="Liu N."/>
            <person name="Peng M."/>
            <person name="Yang Y."/>
        </authorList>
    </citation>
    <scope>NUCLEOTIDE SEQUENCE</scope>
    <source>
        <tissue evidence="4">Spear leaf of Hainan Tall coconut</tissue>
    </source>
</reference>
<name>A0A8K0N6F5_COCNU</name>
<keyword evidence="3" id="KW-0812">Transmembrane</keyword>
<keyword evidence="5" id="KW-1185">Reference proteome</keyword>
<evidence type="ECO:0000313" key="4">
    <source>
        <dbReference type="EMBL" id="KAG1359234.1"/>
    </source>
</evidence>
<sequence>MHLKKSDPPLAGEGFRRSSDHPTRNPNPLLSPEIHGPHKRPSPTATTAAAAARLSHTLTSHRPTYTPASAAPPRPDLRLLTSAAAAALQSFLRHLLRRLRVRLLLLLSFPSLYLLFSSSAPGRPFFLAFFSALAFSSVLLLLAAIYFNLLSLPSLRLLLSRSKSLLPLYHHLPGRRLRVLWSIGKPESDNRPSSGLWVRVYNNGDTYEGECRGGKCSGSGVYHYRMSGKYEGDWVDEKYDGYGVETWSRGSRYMGQYRQGLRHGFGVYRFYTGDVYAGEWFNGQSHGYGVHTCEDGSRYVGEFKLGVKHGLGHYHFRQGFCGTSNYIALDK</sequence>
<dbReference type="GO" id="GO:0016020">
    <property type="term" value="C:membrane"/>
    <property type="evidence" value="ECO:0007669"/>
    <property type="project" value="UniProtKB-ARBA"/>
</dbReference>
<dbReference type="InterPro" id="IPR003409">
    <property type="entry name" value="MORN"/>
</dbReference>
<proteinExistence type="predicted"/>